<sequence length="119" mass="13350">EIRTLTSYMMRSIRPPESKQTTTLLVAVKCRPLTAREESKCRDILKVADEKVVLVSDPDSSKDYLDRVQNRSKEKIYAFDFAFAPQLTNRDVYTTTILPMIGGVIQGLNATIFAYGATG</sequence>
<dbReference type="InterPro" id="IPR027640">
    <property type="entry name" value="Kinesin-like_fam"/>
</dbReference>
<keyword evidence="1" id="KW-0505">Motor protein</keyword>
<dbReference type="Pfam" id="PF00225">
    <property type="entry name" value="Kinesin"/>
    <property type="match status" value="1"/>
</dbReference>
<dbReference type="InterPro" id="IPR001752">
    <property type="entry name" value="Kinesin_motor_dom"/>
</dbReference>
<gene>
    <name evidence="4" type="ORF">KI387_013069</name>
</gene>
<dbReference type="EMBL" id="JAHRHJ020000009">
    <property type="protein sequence ID" value="KAH9301486.1"/>
    <property type="molecule type" value="Genomic_DNA"/>
</dbReference>
<feature type="domain" description="Kinesin motor" evidence="3">
    <location>
        <begin position="23"/>
        <end position="119"/>
    </location>
</feature>
<dbReference type="GO" id="GO:0003777">
    <property type="term" value="F:microtubule motor activity"/>
    <property type="evidence" value="ECO:0007669"/>
    <property type="project" value="InterPro"/>
</dbReference>
<dbReference type="AlphaFoldDB" id="A0AA38CKN6"/>
<dbReference type="GO" id="GO:0008017">
    <property type="term" value="F:microtubule binding"/>
    <property type="evidence" value="ECO:0007669"/>
    <property type="project" value="InterPro"/>
</dbReference>
<dbReference type="PANTHER" id="PTHR47968:SF29">
    <property type="entry name" value="KINESIN-LIKE PROTEIN"/>
    <property type="match status" value="1"/>
</dbReference>
<name>A0AA38CKN6_TAXCH</name>
<evidence type="ECO:0000313" key="5">
    <source>
        <dbReference type="Proteomes" id="UP000824469"/>
    </source>
</evidence>
<organism evidence="4 5">
    <name type="scientific">Taxus chinensis</name>
    <name type="common">Chinese yew</name>
    <name type="synonym">Taxus wallichiana var. chinensis</name>
    <dbReference type="NCBI Taxonomy" id="29808"/>
    <lineage>
        <taxon>Eukaryota</taxon>
        <taxon>Viridiplantae</taxon>
        <taxon>Streptophyta</taxon>
        <taxon>Embryophyta</taxon>
        <taxon>Tracheophyta</taxon>
        <taxon>Spermatophyta</taxon>
        <taxon>Pinopsida</taxon>
        <taxon>Pinidae</taxon>
        <taxon>Conifers II</taxon>
        <taxon>Cupressales</taxon>
        <taxon>Taxaceae</taxon>
        <taxon>Taxus</taxon>
    </lineage>
</organism>
<evidence type="ECO:0000259" key="3">
    <source>
        <dbReference type="PROSITE" id="PS50067"/>
    </source>
</evidence>
<proteinExistence type="inferred from homology"/>
<protein>
    <recommendedName>
        <fullName evidence="3">Kinesin motor domain-containing protein</fullName>
    </recommendedName>
</protein>
<comment type="caution">
    <text evidence="4">The sequence shown here is derived from an EMBL/GenBank/DDBJ whole genome shotgun (WGS) entry which is preliminary data.</text>
</comment>
<dbReference type="Proteomes" id="UP000824469">
    <property type="component" value="Unassembled WGS sequence"/>
</dbReference>
<feature type="non-terminal residue" evidence="4">
    <location>
        <position position="1"/>
    </location>
</feature>
<evidence type="ECO:0000313" key="4">
    <source>
        <dbReference type="EMBL" id="KAH9301486.1"/>
    </source>
</evidence>
<comment type="caution">
    <text evidence="2">Lacks conserved residue(s) required for the propagation of feature annotation.</text>
</comment>
<evidence type="ECO:0000256" key="1">
    <source>
        <dbReference type="ARBA" id="ARBA00023175"/>
    </source>
</evidence>
<keyword evidence="5" id="KW-1185">Reference proteome</keyword>
<evidence type="ECO:0000256" key="2">
    <source>
        <dbReference type="PROSITE-ProRule" id="PRU00283"/>
    </source>
</evidence>
<dbReference type="Gene3D" id="3.40.850.10">
    <property type="entry name" value="Kinesin motor domain"/>
    <property type="match status" value="1"/>
</dbReference>
<dbReference type="InterPro" id="IPR036961">
    <property type="entry name" value="Kinesin_motor_dom_sf"/>
</dbReference>
<dbReference type="PANTHER" id="PTHR47968">
    <property type="entry name" value="CENTROMERE PROTEIN E"/>
    <property type="match status" value="1"/>
</dbReference>
<dbReference type="GO" id="GO:0005524">
    <property type="term" value="F:ATP binding"/>
    <property type="evidence" value="ECO:0007669"/>
    <property type="project" value="InterPro"/>
</dbReference>
<dbReference type="InterPro" id="IPR027417">
    <property type="entry name" value="P-loop_NTPase"/>
</dbReference>
<feature type="non-terminal residue" evidence="4">
    <location>
        <position position="119"/>
    </location>
</feature>
<reference evidence="4 5" key="1">
    <citation type="journal article" date="2021" name="Nat. Plants">
        <title>The Taxus genome provides insights into paclitaxel biosynthesis.</title>
        <authorList>
            <person name="Xiong X."/>
            <person name="Gou J."/>
            <person name="Liao Q."/>
            <person name="Li Y."/>
            <person name="Zhou Q."/>
            <person name="Bi G."/>
            <person name="Li C."/>
            <person name="Du R."/>
            <person name="Wang X."/>
            <person name="Sun T."/>
            <person name="Guo L."/>
            <person name="Liang H."/>
            <person name="Lu P."/>
            <person name="Wu Y."/>
            <person name="Zhang Z."/>
            <person name="Ro D.K."/>
            <person name="Shang Y."/>
            <person name="Huang S."/>
            <person name="Yan J."/>
        </authorList>
    </citation>
    <scope>NUCLEOTIDE SEQUENCE [LARGE SCALE GENOMIC DNA]</scope>
    <source>
        <strain evidence="4">Ta-2019</strain>
    </source>
</reference>
<dbReference type="SUPFAM" id="SSF52540">
    <property type="entry name" value="P-loop containing nucleoside triphosphate hydrolases"/>
    <property type="match status" value="1"/>
</dbReference>
<dbReference type="PROSITE" id="PS50067">
    <property type="entry name" value="KINESIN_MOTOR_2"/>
    <property type="match status" value="1"/>
</dbReference>
<comment type="similarity">
    <text evidence="2">Belongs to the TRAFAC class myosin-kinesin ATPase superfamily. Kinesin family.</text>
</comment>
<dbReference type="GO" id="GO:0007018">
    <property type="term" value="P:microtubule-based movement"/>
    <property type="evidence" value="ECO:0007669"/>
    <property type="project" value="InterPro"/>
</dbReference>
<accession>A0AA38CKN6</accession>